<feature type="region of interest" description="Disordered" evidence="1">
    <location>
        <begin position="1"/>
        <end position="33"/>
    </location>
</feature>
<dbReference type="InterPro" id="IPR012336">
    <property type="entry name" value="Thioredoxin-like_fold"/>
</dbReference>
<protein>
    <recommendedName>
        <fullName evidence="2">Thioredoxin-like fold domain-containing protein</fullName>
    </recommendedName>
</protein>
<organism evidence="3 4">
    <name type="scientific">Cercophora samala</name>
    <dbReference type="NCBI Taxonomy" id="330535"/>
    <lineage>
        <taxon>Eukaryota</taxon>
        <taxon>Fungi</taxon>
        <taxon>Dikarya</taxon>
        <taxon>Ascomycota</taxon>
        <taxon>Pezizomycotina</taxon>
        <taxon>Sordariomycetes</taxon>
        <taxon>Sordariomycetidae</taxon>
        <taxon>Sordariales</taxon>
        <taxon>Lasiosphaeriaceae</taxon>
        <taxon>Cercophora</taxon>
    </lineage>
</organism>
<dbReference type="GO" id="GO:0005737">
    <property type="term" value="C:cytoplasm"/>
    <property type="evidence" value="ECO:0007669"/>
    <property type="project" value="TreeGrafter"/>
</dbReference>
<dbReference type="Pfam" id="PF17172">
    <property type="entry name" value="GST_N_4"/>
    <property type="match status" value="1"/>
</dbReference>
<keyword evidence="4" id="KW-1185">Reference proteome</keyword>
<name>A0AA40D2B9_9PEZI</name>
<dbReference type="Proteomes" id="UP001174997">
    <property type="component" value="Unassembled WGS sequence"/>
</dbReference>
<gene>
    <name evidence="3" type="ORF">QBC41DRAFT_286645</name>
</gene>
<evidence type="ECO:0000259" key="2">
    <source>
        <dbReference type="Pfam" id="PF17172"/>
    </source>
</evidence>
<comment type="caution">
    <text evidence="3">The sequence shown here is derived from an EMBL/GenBank/DDBJ whole genome shotgun (WGS) entry which is preliminary data.</text>
</comment>
<dbReference type="EMBL" id="JAULSY010000170">
    <property type="protein sequence ID" value="KAK0660126.1"/>
    <property type="molecule type" value="Genomic_DNA"/>
</dbReference>
<evidence type="ECO:0000313" key="4">
    <source>
        <dbReference type="Proteomes" id="UP001174997"/>
    </source>
</evidence>
<dbReference type="AlphaFoldDB" id="A0AA40D2B9"/>
<feature type="domain" description="Thioredoxin-like fold" evidence="2">
    <location>
        <begin position="36"/>
        <end position="132"/>
    </location>
</feature>
<reference evidence="3" key="1">
    <citation type="submission" date="2023-06" db="EMBL/GenBank/DDBJ databases">
        <title>Genome-scale phylogeny and comparative genomics of the fungal order Sordariales.</title>
        <authorList>
            <consortium name="Lawrence Berkeley National Laboratory"/>
            <person name="Hensen N."/>
            <person name="Bonometti L."/>
            <person name="Westerberg I."/>
            <person name="Brannstrom I.O."/>
            <person name="Guillou S."/>
            <person name="Cros-Aarteil S."/>
            <person name="Calhoun S."/>
            <person name="Haridas S."/>
            <person name="Kuo A."/>
            <person name="Mondo S."/>
            <person name="Pangilinan J."/>
            <person name="Riley R."/>
            <person name="Labutti K."/>
            <person name="Andreopoulos B."/>
            <person name="Lipzen A."/>
            <person name="Chen C."/>
            <person name="Yanf M."/>
            <person name="Daum C."/>
            <person name="Ng V."/>
            <person name="Clum A."/>
            <person name="Steindorff A."/>
            <person name="Ohm R."/>
            <person name="Martin F."/>
            <person name="Silar P."/>
            <person name="Natvig D."/>
            <person name="Lalanne C."/>
            <person name="Gautier V."/>
            <person name="Ament-Velasquez S.L."/>
            <person name="Kruys A."/>
            <person name="Hutchinson M.I."/>
            <person name="Powell A.J."/>
            <person name="Barry K."/>
            <person name="Miller A.N."/>
            <person name="Grigoriev I.V."/>
            <person name="Debuchy R."/>
            <person name="Gladieux P."/>
            <person name="Thoren M.H."/>
            <person name="Johannesson H."/>
        </authorList>
    </citation>
    <scope>NUCLEOTIDE SEQUENCE</scope>
    <source>
        <strain evidence="3">CBS 307.81</strain>
    </source>
</reference>
<dbReference type="InterPro" id="IPR050931">
    <property type="entry name" value="Mito_Protein_Transport_Metaxin"/>
</dbReference>
<proteinExistence type="predicted"/>
<dbReference type="PANTHER" id="PTHR12289">
    <property type="entry name" value="METAXIN RELATED"/>
    <property type="match status" value="1"/>
</dbReference>
<dbReference type="PANTHER" id="PTHR12289:SF41">
    <property type="entry name" value="FAILED AXON CONNECTIONS-RELATED"/>
    <property type="match status" value="1"/>
</dbReference>
<sequence>MVQQPAADQPPPQLTLYSFDRPDPKAPHQKQHSLSPFVSKLQFRLRHAGISYSDALGSKPAAPRGKIPYVKFADDGKVIGDTSFIFRELSARGLVPHEGEGDDGHGKGEGVCLGLMVEGHLYWFLMYERWKENYPLLLESGPFCHLGVGMRHLATKGLQGFLRATLWFQGVGRYDFEEVKGFMREGVEVLGGYAKNSWERMVEGGEQRKGVFWILGGKKATEADFSCWGFLVGVLVLRFQPALRGMVMEHEALVEYVKRIHDKYFGDYGDFEKLMKDRV</sequence>
<accession>A0AA40D2B9</accession>
<evidence type="ECO:0000256" key="1">
    <source>
        <dbReference type="SAM" id="MobiDB-lite"/>
    </source>
</evidence>
<evidence type="ECO:0000313" key="3">
    <source>
        <dbReference type="EMBL" id="KAK0660126.1"/>
    </source>
</evidence>